<dbReference type="Gene3D" id="3.40.50.1700">
    <property type="entry name" value="Glycoside hydrolase family 3 C-terminal domain"/>
    <property type="match status" value="1"/>
</dbReference>
<evidence type="ECO:0000256" key="2">
    <source>
        <dbReference type="ARBA" id="ARBA00022801"/>
    </source>
</evidence>
<comment type="caution">
    <text evidence="7">The sequence shown here is derived from an EMBL/GenBank/DDBJ whole genome shotgun (WGS) entry which is preliminary data.</text>
</comment>
<dbReference type="RefSeq" id="WP_140457556.1">
    <property type="nucleotide sequence ID" value="NZ_BAABFI010000002.1"/>
</dbReference>
<keyword evidence="3" id="KW-0119">Carbohydrate metabolism</keyword>
<name>A0A7Y9FES1_9CELL</name>
<evidence type="ECO:0000313" key="8">
    <source>
        <dbReference type="Proteomes" id="UP000577956"/>
    </source>
</evidence>
<evidence type="ECO:0000256" key="4">
    <source>
        <dbReference type="RuleBase" id="RU361161"/>
    </source>
</evidence>
<dbReference type="Pfam" id="PF00933">
    <property type="entry name" value="Glyco_hydro_3"/>
    <property type="match status" value="1"/>
</dbReference>
<dbReference type="EMBL" id="JACCBK010000001">
    <property type="protein sequence ID" value="NYD85813.1"/>
    <property type="molecule type" value="Genomic_DNA"/>
</dbReference>
<evidence type="ECO:0000259" key="5">
    <source>
        <dbReference type="SMART" id="SM01217"/>
    </source>
</evidence>
<evidence type="ECO:0000313" key="6">
    <source>
        <dbReference type="EMBL" id="GIG31180.1"/>
    </source>
</evidence>
<accession>A0A7Y9FES1</accession>
<dbReference type="PANTHER" id="PTHR42715:SF10">
    <property type="entry name" value="BETA-GLUCOSIDASE"/>
    <property type="match status" value="1"/>
</dbReference>
<keyword evidence="4 7" id="KW-0326">Glycosidase</keyword>
<dbReference type="InterPro" id="IPR036962">
    <property type="entry name" value="Glyco_hydro_3_N_sf"/>
</dbReference>
<dbReference type="InterPro" id="IPR013783">
    <property type="entry name" value="Ig-like_fold"/>
</dbReference>
<dbReference type="InterPro" id="IPR017853">
    <property type="entry name" value="GH"/>
</dbReference>
<dbReference type="SUPFAM" id="SSF52279">
    <property type="entry name" value="Beta-D-glucan exohydrolase, C-terminal domain"/>
    <property type="match status" value="1"/>
</dbReference>
<reference evidence="6 9" key="2">
    <citation type="submission" date="2021-01" db="EMBL/GenBank/DDBJ databases">
        <title>Whole genome shotgun sequence of Cellulomonas oligotrophica NBRC 109435.</title>
        <authorList>
            <person name="Komaki H."/>
            <person name="Tamura T."/>
        </authorList>
    </citation>
    <scope>NUCLEOTIDE SEQUENCE [LARGE SCALE GENOMIC DNA]</scope>
    <source>
        <strain evidence="6 9">NBRC 109435</strain>
    </source>
</reference>
<dbReference type="Proteomes" id="UP000618382">
    <property type="component" value="Unassembled WGS sequence"/>
</dbReference>
<dbReference type="Gene3D" id="2.60.40.10">
    <property type="entry name" value="Immunoglobulins"/>
    <property type="match status" value="1"/>
</dbReference>
<comment type="similarity">
    <text evidence="1 4">Belongs to the glycosyl hydrolase 3 family.</text>
</comment>
<dbReference type="InterPro" id="IPR002772">
    <property type="entry name" value="Glyco_hydro_3_C"/>
</dbReference>
<dbReference type="SUPFAM" id="SSF51445">
    <property type="entry name" value="(Trans)glycosidases"/>
    <property type="match status" value="1"/>
</dbReference>
<protein>
    <submittedName>
        <fullName evidence="7">Beta-glucosidase</fullName>
        <ecNumber evidence="7">3.2.1.21</ecNumber>
    </submittedName>
    <submittedName>
        <fullName evidence="6">Glycosyl hydrolase</fullName>
    </submittedName>
</protein>
<dbReference type="PANTHER" id="PTHR42715">
    <property type="entry name" value="BETA-GLUCOSIDASE"/>
    <property type="match status" value="1"/>
</dbReference>
<evidence type="ECO:0000313" key="9">
    <source>
        <dbReference type="Proteomes" id="UP000618382"/>
    </source>
</evidence>
<evidence type="ECO:0000256" key="3">
    <source>
        <dbReference type="ARBA" id="ARBA00023277"/>
    </source>
</evidence>
<dbReference type="EMBL" id="BONN01000001">
    <property type="protein sequence ID" value="GIG31180.1"/>
    <property type="molecule type" value="Genomic_DNA"/>
</dbReference>
<reference evidence="7 8" key="1">
    <citation type="submission" date="2020-07" db="EMBL/GenBank/DDBJ databases">
        <title>Sequencing the genomes of 1000 actinobacteria strains.</title>
        <authorList>
            <person name="Klenk H.-P."/>
        </authorList>
    </citation>
    <scope>NUCLEOTIDE SEQUENCE [LARGE SCALE GENOMIC DNA]</scope>
    <source>
        <strain evidence="7 8">DSM 24482</strain>
    </source>
</reference>
<dbReference type="EC" id="3.2.1.21" evidence="7"/>
<dbReference type="Gene3D" id="3.20.20.300">
    <property type="entry name" value="Glycoside hydrolase, family 3, N-terminal domain"/>
    <property type="match status" value="1"/>
</dbReference>
<evidence type="ECO:0000313" key="7">
    <source>
        <dbReference type="EMBL" id="NYD85813.1"/>
    </source>
</evidence>
<dbReference type="GO" id="GO:0008422">
    <property type="term" value="F:beta-glucosidase activity"/>
    <property type="evidence" value="ECO:0007669"/>
    <property type="project" value="UniProtKB-EC"/>
</dbReference>
<evidence type="ECO:0000256" key="1">
    <source>
        <dbReference type="ARBA" id="ARBA00005336"/>
    </source>
</evidence>
<feature type="domain" description="Fibronectin type III-like" evidence="5">
    <location>
        <begin position="572"/>
        <end position="642"/>
    </location>
</feature>
<dbReference type="InterPro" id="IPR036881">
    <property type="entry name" value="Glyco_hydro_3_C_sf"/>
</dbReference>
<dbReference type="InterPro" id="IPR050288">
    <property type="entry name" value="Cellulose_deg_GH3"/>
</dbReference>
<sequence length="805" mass="85645">MSDPRTVLEQLTVLEKAALLSGENVWETRAVPRLDVPSVYLADGPHGVRKQVGASDHLGLHGSEPSTCFPTAATVANSWDPVLAERVGRALGVEAAALGVDVLLGPGLNIKRSPLCGRAFEYFSEDPLLSGRLSAAYVRGIQEAGVLACPKHLAANSQELRRMASDSVVDERTLRELYLTAFEITVREGRPGAIMSSYNRVNGTYAHQNAHLLTEVLREEWGFDGLVVSDWGGADDSVAAVRAGGTLEMPAPGLHVVRRLVAAVAGGELDEADLDARAAEVLAVALRERAPRPAVDHDAHHALAREVAARSAVLLRNEDDLLPLAAGTRVAVVGDFARTPRYQGAGSSQVNPTRLETVLDVVDGSGLVLTGFAAGFRRDGAPDDALVREAVEVAQGADVVLVHLGLDESTESEGVDRAHLRLADAQVRVLRAVAAVNPRVVVVLAAGGVVEMPWLADCRALLHAYLGGQAGASGVLDVLTGRVEPAGRLAESYPVRLEDTPTAATFPGTGRTVEYREGPFVGYRYYETAGVPVAFGFGHGLTYTSFAYDDLTVGDREVTFTLTNTGPRPGAEVAQVYVTRRGDGVLRPARVLAGWARVELAPGERRTVTVPVDPTALRHHDVATGTWQVETATYDVLVGASVRDVRLTGALDVVGTVDPDRGACDALPSYRVGHVRNVPDAEFAALLGRPVPRAEGGPLLDVNDTLGQMGSARSPLARLVHRVLVAVRRRADRRGTPDLNVLFIYHMPFRALAKMTNGVVSADVVDALLTVVNGRTLVGLGRTVRALVATRLADRRTRRALRAGG</sequence>
<keyword evidence="2 4" id="KW-0378">Hydrolase</keyword>
<organism evidence="7 8">
    <name type="scientific">Cellulomonas oligotrophica</name>
    <dbReference type="NCBI Taxonomy" id="931536"/>
    <lineage>
        <taxon>Bacteria</taxon>
        <taxon>Bacillati</taxon>
        <taxon>Actinomycetota</taxon>
        <taxon>Actinomycetes</taxon>
        <taxon>Micrococcales</taxon>
        <taxon>Cellulomonadaceae</taxon>
        <taxon>Cellulomonas</taxon>
    </lineage>
</organism>
<dbReference type="Proteomes" id="UP000577956">
    <property type="component" value="Unassembled WGS sequence"/>
</dbReference>
<proteinExistence type="inferred from homology"/>
<keyword evidence="9" id="KW-1185">Reference proteome</keyword>
<dbReference type="PRINTS" id="PR00133">
    <property type="entry name" value="GLHYDRLASE3"/>
</dbReference>
<dbReference type="Pfam" id="PF14310">
    <property type="entry name" value="Fn3-like"/>
    <property type="match status" value="1"/>
</dbReference>
<dbReference type="InterPro" id="IPR026891">
    <property type="entry name" value="Fn3-like"/>
</dbReference>
<dbReference type="SMART" id="SM01217">
    <property type="entry name" value="Fn3_like"/>
    <property type="match status" value="1"/>
</dbReference>
<dbReference type="InterPro" id="IPR001764">
    <property type="entry name" value="Glyco_hydro_3_N"/>
</dbReference>
<dbReference type="InterPro" id="IPR019800">
    <property type="entry name" value="Glyco_hydro_3_AS"/>
</dbReference>
<gene>
    <name evidence="7" type="ORF">BKA21_001362</name>
    <name evidence="6" type="ORF">Col01nite_03390</name>
</gene>
<dbReference type="GO" id="GO:0005975">
    <property type="term" value="P:carbohydrate metabolic process"/>
    <property type="evidence" value="ECO:0007669"/>
    <property type="project" value="InterPro"/>
</dbReference>
<dbReference type="PROSITE" id="PS00775">
    <property type="entry name" value="GLYCOSYL_HYDROL_F3"/>
    <property type="match status" value="1"/>
</dbReference>
<dbReference type="AlphaFoldDB" id="A0A7Y9FES1"/>
<dbReference type="Pfam" id="PF01915">
    <property type="entry name" value="Glyco_hydro_3_C"/>
    <property type="match status" value="1"/>
</dbReference>